<evidence type="ECO:0000259" key="1">
    <source>
        <dbReference type="SMART" id="SM00382"/>
    </source>
</evidence>
<proteinExistence type="predicted"/>
<organism evidence="2 3">
    <name type="scientific">Thiorhodovibrio winogradskyi</name>
    <dbReference type="NCBI Taxonomy" id="77007"/>
    <lineage>
        <taxon>Bacteria</taxon>
        <taxon>Pseudomonadati</taxon>
        <taxon>Pseudomonadota</taxon>
        <taxon>Gammaproteobacteria</taxon>
        <taxon>Chromatiales</taxon>
        <taxon>Chromatiaceae</taxon>
        <taxon>Thiorhodovibrio</taxon>
    </lineage>
</organism>
<name>A0ABZ0SBW0_9GAMM</name>
<dbReference type="InterPro" id="IPR049945">
    <property type="entry name" value="AAA_22"/>
</dbReference>
<dbReference type="InterPro" id="IPR003593">
    <property type="entry name" value="AAA+_ATPase"/>
</dbReference>
<keyword evidence="3" id="KW-1185">Reference proteome</keyword>
<evidence type="ECO:0000313" key="2">
    <source>
        <dbReference type="EMBL" id="WPL18045.1"/>
    </source>
</evidence>
<dbReference type="RefSeq" id="WP_328983839.1">
    <property type="nucleotide sequence ID" value="NZ_CP121472.1"/>
</dbReference>
<dbReference type="SMART" id="SM00382">
    <property type="entry name" value="AAA"/>
    <property type="match status" value="1"/>
</dbReference>
<dbReference type="SUPFAM" id="SSF52540">
    <property type="entry name" value="P-loop containing nucleoside triphosphate hydrolases"/>
    <property type="match status" value="1"/>
</dbReference>
<sequence length="533" mass="60926">MIESMAMTERFFNNAGPTSCADHYCLDPLQRINVEDIESLIAQRRYFILHAPRQTGKTTSLLALMHHLNAQGRYRCLYINVEVAQSAREEVAAAMRLILDELARNADLYLGEKTPAVIRDRLVGSGGLAGGLAELLGEWSRQNAKPIVLLVDEIDSLIGDSLIAVLRQLRAGYPKRPGAFPQTVILCGVRDVRDYRIHSARSQEIITGGSAFNIKAESIRLGDFTEADVQTLYQQHSAETGQPFTPEALQRVWHWTQGQPWLVNAIGYQVTFRRKELRDRTRTIDAEAIDQAAETLILRRDTHLDQLTDKLQEPRVRRVIAPLLAGEDDPGHLPHDDVQYVYDLGLIRLDSQLAIANPIYREIIPRELIYTTSLTISEEPAWYLRPDGCLDMGKLLTAFQIFFREHSEHWIERFHYKEAGPQLLLQAFLQRIVNGGGRVEREYGLGRGRTDLLLRWPCGEDQMQNLVLELKLLHKSLKTTLAEGLEQTFSYADRCSADEAHLIIFDRRERPWKDKIFQREETLNGRVIRVWGM</sequence>
<evidence type="ECO:0000313" key="3">
    <source>
        <dbReference type="Proteomes" id="UP001432180"/>
    </source>
</evidence>
<dbReference type="Proteomes" id="UP001432180">
    <property type="component" value="Chromosome"/>
</dbReference>
<dbReference type="EMBL" id="CP121472">
    <property type="protein sequence ID" value="WPL18045.1"/>
    <property type="molecule type" value="Genomic_DNA"/>
</dbReference>
<dbReference type="Pfam" id="PF13401">
    <property type="entry name" value="AAA_22"/>
    <property type="match status" value="1"/>
</dbReference>
<reference evidence="2 3" key="1">
    <citation type="journal article" date="2023" name="Microorganisms">
        <title>Thiorhodovibrio frisius and Trv. litoralis spp. nov., Two Novel Members from a Clade of Fastidious Purple Sulfur Bacteria That Exhibit Unique Red-Shifted Light-Harvesting Capabilities.</title>
        <authorList>
            <person name="Methner A."/>
            <person name="Kuzyk S.B."/>
            <person name="Petersen J."/>
            <person name="Bauer S."/>
            <person name="Brinkmann H."/>
            <person name="Sichau K."/>
            <person name="Wanner G."/>
            <person name="Wolf J."/>
            <person name="Neumann-Schaal M."/>
            <person name="Henke P."/>
            <person name="Tank M."/>
            <person name="Sproer C."/>
            <person name="Bunk B."/>
            <person name="Overmann J."/>
        </authorList>
    </citation>
    <scope>NUCLEOTIDE SEQUENCE [LARGE SCALE GENOMIC DNA]</scope>
    <source>
        <strain evidence="2 3">DSM 6702</strain>
    </source>
</reference>
<feature type="domain" description="AAA+ ATPase" evidence="1">
    <location>
        <begin position="43"/>
        <end position="308"/>
    </location>
</feature>
<gene>
    <name evidence="2" type="ORF">Thiowin_03096</name>
</gene>
<dbReference type="Gene3D" id="3.40.50.300">
    <property type="entry name" value="P-loop containing nucleotide triphosphate hydrolases"/>
    <property type="match status" value="1"/>
</dbReference>
<dbReference type="InterPro" id="IPR027417">
    <property type="entry name" value="P-loop_NTPase"/>
</dbReference>
<protein>
    <submittedName>
        <fullName evidence="2">ATPase (AAA+ superfamily)</fullName>
    </submittedName>
</protein>
<accession>A0ABZ0SBW0</accession>